<feature type="chain" id="PRO_5039071188" description="Carboxylic ester hydrolase" evidence="1">
    <location>
        <begin position="19"/>
        <end position="338"/>
    </location>
</feature>
<keyword evidence="1" id="KW-0732">Signal</keyword>
<dbReference type="GeneID" id="38122299"/>
<evidence type="ECO:0008006" key="4">
    <source>
        <dbReference type="Google" id="ProtNLM"/>
    </source>
</evidence>
<dbReference type="EMBL" id="NKHU02000194">
    <property type="protein sequence ID" value="RHZ48570.1"/>
    <property type="molecule type" value="Genomic_DNA"/>
</dbReference>
<feature type="signal peptide" evidence="1">
    <location>
        <begin position="1"/>
        <end position="18"/>
    </location>
</feature>
<dbReference type="AlphaFoldDB" id="A0A397GKI4"/>
<comment type="caution">
    <text evidence="2">The sequence shown here is derived from an EMBL/GenBank/DDBJ whole genome shotgun (WGS) entry which is preliminary data.</text>
</comment>
<dbReference type="RefSeq" id="XP_026612024.1">
    <property type="nucleotide sequence ID" value="XM_026753944.1"/>
</dbReference>
<dbReference type="VEuPathDB" id="FungiDB:CDV56_100325"/>
<dbReference type="PANTHER" id="PTHR42972:SF8">
    <property type="entry name" value="POLYHYDROXYBUTYRATE DEPOLYMERASE"/>
    <property type="match status" value="1"/>
</dbReference>
<dbReference type="Gene3D" id="3.40.50.1820">
    <property type="entry name" value="alpha/beta hydrolase"/>
    <property type="match status" value="2"/>
</dbReference>
<protein>
    <recommendedName>
        <fullName evidence="4">Carboxylic ester hydrolase</fullName>
    </recommendedName>
</protein>
<reference evidence="2" key="1">
    <citation type="submission" date="2018-08" db="EMBL/GenBank/DDBJ databases">
        <title>Draft genome sequence of azole-resistant Aspergillus thermomutatus (Neosartorya pseudofischeri) strain HMR AF 39, isolated from a human nasal aspirate.</title>
        <authorList>
            <person name="Parent-Michaud M."/>
            <person name="Dufresne P.J."/>
            <person name="Fournier E."/>
            <person name="Martineau C."/>
            <person name="Moreira S."/>
            <person name="Perkins V."/>
            <person name="De Repentigny L."/>
            <person name="Dufresne S.F."/>
        </authorList>
    </citation>
    <scope>NUCLEOTIDE SEQUENCE [LARGE SCALE GENOMIC DNA]</scope>
    <source>
        <strain evidence="2">HMR AF 39</strain>
    </source>
</reference>
<dbReference type="STRING" id="41047.A0A397GKI4"/>
<proteinExistence type="predicted"/>
<evidence type="ECO:0000313" key="2">
    <source>
        <dbReference type="EMBL" id="RHZ48570.1"/>
    </source>
</evidence>
<gene>
    <name evidence="2" type="ORF">CDV56_100325</name>
</gene>
<keyword evidence="3" id="KW-1185">Reference proteome</keyword>
<dbReference type="InterPro" id="IPR029058">
    <property type="entry name" value="AB_hydrolase_fold"/>
</dbReference>
<evidence type="ECO:0000313" key="3">
    <source>
        <dbReference type="Proteomes" id="UP000215305"/>
    </source>
</evidence>
<organism evidence="2 3">
    <name type="scientific">Aspergillus thermomutatus</name>
    <name type="common">Neosartorya pseudofischeri</name>
    <dbReference type="NCBI Taxonomy" id="41047"/>
    <lineage>
        <taxon>Eukaryota</taxon>
        <taxon>Fungi</taxon>
        <taxon>Dikarya</taxon>
        <taxon>Ascomycota</taxon>
        <taxon>Pezizomycotina</taxon>
        <taxon>Eurotiomycetes</taxon>
        <taxon>Eurotiomycetidae</taxon>
        <taxon>Eurotiales</taxon>
        <taxon>Aspergillaceae</taxon>
        <taxon>Aspergillus</taxon>
        <taxon>Aspergillus subgen. Fumigati</taxon>
    </lineage>
</organism>
<dbReference type="OrthoDB" id="6020543at2759"/>
<sequence>MAKMLSAYLILIATAVSAATLGAYNVDPGSVSVSGLSSGGFISAQLGVAYSDVFPMGFGVFAGGPYDCARNQYYLNCMYNNRPFISLPTANMKTWSGSKIAPLSNLAHRRIYLQVGTADTTVGPNVMTQLQSQLAQFANPSNITFITTQGAAHTFPTDLDTSGNNPCSMATSPYISNCGYDGAGGVLNWLYGSLRPRTEGTLSGSVVSFAQSGGYGAAGMGDTGYLYVPAACQSGGRCKLHVAMHGCLQSQGLIGEKFIVNTGYTRWADANDMLVLFPQATVDYSLRVIWGGTLLSNPNGCWDWVGWYGQDADQRTGVQMAAVVNQVKRITSGWQGGL</sequence>
<evidence type="ECO:0000256" key="1">
    <source>
        <dbReference type="SAM" id="SignalP"/>
    </source>
</evidence>
<dbReference type="PANTHER" id="PTHR42972">
    <property type="entry name" value="TOL-PAL SYSTEM PROTEIN TOLB"/>
    <property type="match status" value="1"/>
</dbReference>
<name>A0A397GKI4_ASPTH</name>
<dbReference type="Proteomes" id="UP000215305">
    <property type="component" value="Unassembled WGS sequence"/>
</dbReference>
<dbReference type="SUPFAM" id="SSF53474">
    <property type="entry name" value="alpha/beta-Hydrolases"/>
    <property type="match status" value="1"/>
</dbReference>
<accession>A0A397GKI4</accession>